<protein>
    <submittedName>
        <fullName evidence="1">Uncharacterized protein</fullName>
    </submittedName>
</protein>
<dbReference type="EMBL" id="CM046398">
    <property type="protein sequence ID" value="KAI8529800.1"/>
    <property type="molecule type" value="Genomic_DNA"/>
</dbReference>
<evidence type="ECO:0000313" key="1">
    <source>
        <dbReference type="EMBL" id="KAI8529800.1"/>
    </source>
</evidence>
<reference evidence="1" key="1">
    <citation type="submission" date="2022-02" db="EMBL/GenBank/DDBJ databases">
        <title>Plant Genome Project.</title>
        <authorList>
            <person name="Zhang R.-G."/>
        </authorList>
    </citation>
    <scope>NUCLEOTIDE SEQUENCE</scope>
    <source>
        <strain evidence="1">AT1</strain>
    </source>
</reference>
<organism evidence="1 2">
    <name type="scientific">Rhododendron molle</name>
    <name type="common">Chinese azalea</name>
    <name type="synonym">Azalea mollis</name>
    <dbReference type="NCBI Taxonomy" id="49168"/>
    <lineage>
        <taxon>Eukaryota</taxon>
        <taxon>Viridiplantae</taxon>
        <taxon>Streptophyta</taxon>
        <taxon>Embryophyta</taxon>
        <taxon>Tracheophyta</taxon>
        <taxon>Spermatophyta</taxon>
        <taxon>Magnoliopsida</taxon>
        <taxon>eudicotyledons</taxon>
        <taxon>Gunneridae</taxon>
        <taxon>Pentapetalae</taxon>
        <taxon>asterids</taxon>
        <taxon>Ericales</taxon>
        <taxon>Ericaceae</taxon>
        <taxon>Ericoideae</taxon>
        <taxon>Rhodoreae</taxon>
        <taxon>Rhododendron</taxon>
    </lineage>
</organism>
<keyword evidence="2" id="KW-1185">Reference proteome</keyword>
<accession>A0ACC0LMF4</accession>
<dbReference type="Proteomes" id="UP001062846">
    <property type="component" value="Chromosome 11"/>
</dbReference>
<comment type="caution">
    <text evidence="1">The sequence shown here is derived from an EMBL/GenBank/DDBJ whole genome shotgun (WGS) entry which is preliminary data.</text>
</comment>
<sequence>MQPWGVTPPAKKMKAPTGPSVLGNPQEALERISGLLCDKDLMAEMSFQAVGEQMLVELAMAVARGCYLTSQSDSLGKQVVTLTDANMKLTKQGALMNEEHQKLTGERDTALTSKRGLEEEKDVAVATARSLEQKISKLDKEVEKHKAMSMGMSEKVKNACREAIELFLQSPEYH</sequence>
<gene>
    <name evidence="1" type="ORF">RHMOL_Rhmol11G0001900</name>
</gene>
<name>A0ACC0LMF4_RHOML</name>
<proteinExistence type="predicted"/>
<evidence type="ECO:0000313" key="2">
    <source>
        <dbReference type="Proteomes" id="UP001062846"/>
    </source>
</evidence>